<dbReference type="Proteomes" id="UP000510844">
    <property type="component" value="Chromosome"/>
</dbReference>
<dbReference type="InterPro" id="IPR029058">
    <property type="entry name" value="AB_hydrolase_fold"/>
</dbReference>
<feature type="domain" description="Xaa-Pro dipeptidyl-peptidase C-terminal" evidence="2">
    <location>
        <begin position="369"/>
        <end position="564"/>
    </location>
</feature>
<dbReference type="NCBIfam" id="TIGR00976">
    <property type="entry name" value="CocE_NonD"/>
    <property type="match status" value="1"/>
</dbReference>
<proteinExistence type="predicted"/>
<sequence length="589" mass="64452">MSTSPVIDVNPKKPPTSRITAARLVAAGAAMSLLVGLGAWSQSSSAAPAVATAEDAVTHAENERVAKGARWTQHYFPSSDGSDVELHADVLLPENLPEGEKVPVVLSVGAYFGHSGQLEDEKHPHTGPSNRFYDFIEGTDLFSRGYAFVMVDQRGFGGSTGCLDFQGPGEQADVKAAIDWAATQPWSTGAVGMYGKSYDAITGLIGNNLNQDALKAVVAQEPIWDLYRNIRSNGVPRSTIGNVATSYNRIATLPPLPDDDERYRTNAAYEKTHPCVAVNSIQYLTAAYESEFWQTRDLARQAKGSDTPLFITQGFTEWNTEPEAMEEYLTNHQGPQRGWLGPWDHKRGNERAADGRLEMGRDGWFAETISFFDQYLLGVKPTVAYPPYAIQDNNGRWRAQDTWPVVDSSPTLALPGGRYLDDSAEGDPEVDTGNSFYRWSRPLRQATRVTGTPRLSLTARGHGNLMVRLYDVAPDGTGVFFNEQVALVNGGRLALDLKSNDWTLAAGHRLAVQIGTIQAPGLFSDWTDTPSNRTITVEDVRLHLDLDDPRDDRPTAGDRAVYLDTYTALSTTGKMPVGKPSFTVPAPRR</sequence>
<dbReference type="SUPFAM" id="SSF49785">
    <property type="entry name" value="Galactose-binding domain-like"/>
    <property type="match status" value="1"/>
</dbReference>
<reference evidence="3 4" key="2">
    <citation type="journal article" date="2021" name="Mar. Drugs">
        <title>A New Micromonospora Strain with Antibiotic Activity Isolated from the Microbiome of a Mid-Atlantic Deep-Sea Sponge.</title>
        <authorList>
            <person name="Back C.R."/>
            <person name="Stennett H.L."/>
            <person name="Williams S.E."/>
            <person name="Wang L."/>
            <person name="Ojeda Gomez J."/>
            <person name="Abdulle O.M."/>
            <person name="Duffy T."/>
            <person name="Neal C."/>
            <person name="Mantell J."/>
            <person name="Jepson M.A."/>
            <person name="Hendry K.R."/>
            <person name="Powell D."/>
            <person name="Stach J.E.M."/>
            <person name="Essex-Lopresti A.E."/>
            <person name="Willis C.L."/>
            <person name="Curnow P."/>
            <person name="Race P.R."/>
        </authorList>
    </citation>
    <scope>NUCLEOTIDE SEQUENCE [LARGE SCALE GENOMIC DNA]</scope>
    <source>
        <strain evidence="3 4">28ISP2-46</strain>
    </source>
</reference>
<dbReference type="SUPFAM" id="SSF53474">
    <property type="entry name" value="alpha/beta-Hydrolases"/>
    <property type="match status" value="1"/>
</dbReference>
<dbReference type="InterPro" id="IPR013736">
    <property type="entry name" value="Xaa-Pro_dipept_C"/>
</dbReference>
<evidence type="ECO:0000259" key="2">
    <source>
        <dbReference type="SMART" id="SM00939"/>
    </source>
</evidence>
<gene>
    <name evidence="3" type="ORF">H1D33_18275</name>
</gene>
<dbReference type="Gene3D" id="3.40.50.1820">
    <property type="entry name" value="alpha/beta hydrolase"/>
    <property type="match status" value="2"/>
</dbReference>
<dbReference type="InterPro" id="IPR008979">
    <property type="entry name" value="Galactose-bd-like_sf"/>
</dbReference>
<dbReference type="SMART" id="SM00939">
    <property type="entry name" value="PepX_C"/>
    <property type="match status" value="1"/>
</dbReference>
<accession>A0A7L6B143</accession>
<reference evidence="4" key="1">
    <citation type="submission" date="2020-07" db="EMBL/GenBank/DDBJ databases">
        <title>A new Micromonospora strain with potent antibiotic activity isolated from the microbiome of a mid-Atlantic deep-sea sponge.</title>
        <authorList>
            <person name="Back C.R."/>
            <person name="Stennett H.L."/>
            <person name="Williams S.E."/>
            <person name="Wang L."/>
            <person name="Ojeda Gomez J."/>
            <person name="Abdulle O.M."/>
            <person name="Duffy T."/>
            <person name="Hendry K.R."/>
            <person name="Powell D."/>
            <person name="Stach J.E."/>
            <person name="Essex-Lopresti A.E."/>
            <person name="Willis C.L."/>
            <person name="Curnow P."/>
            <person name="Race P.R."/>
        </authorList>
    </citation>
    <scope>NUCLEOTIDE SEQUENCE [LARGE SCALE GENOMIC DNA]</scope>
    <source>
        <strain evidence="4">28ISP2-46</strain>
    </source>
</reference>
<keyword evidence="1 3" id="KW-0378">Hydrolase</keyword>
<dbReference type="Pfam" id="PF02129">
    <property type="entry name" value="Peptidase_S15"/>
    <property type="match status" value="1"/>
</dbReference>
<dbReference type="KEGG" id="mfeu:H1D33_18275"/>
<name>A0A7L6B143_9ACTN</name>
<organism evidence="3 4">
    <name type="scientific">Micromonospora robiginosa</name>
    <dbReference type="NCBI Taxonomy" id="2749844"/>
    <lineage>
        <taxon>Bacteria</taxon>
        <taxon>Bacillati</taxon>
        <taxon>Actinomycetota</taxon>
        <taxon>Actinomycetes</taxon>
        <taxon>Micromonosporales</taxon>
        <taxon>Micromonosporaceae</taxon>
        <taxon>Micromonospora</taxon>
    </lineage>
</organism>
<dbReference type="InterPro" id="IPR005674">
    <property type="entry name" value="CocE/Ser_esterase"/>
</dbReference>
<dbReference type="RefSeq" id="WP_181567873.1">
    <property type="nucleotide sequence ID" value="NZ_CP059322.2"/>
</dbReference>
<keyword evidence="4" id="KW-1185">Reference proteome</keyword>
<dbReference type="AlphaFoldDB" id="A0A7L6B143"/>
<dbReference type="GO" id="GO:0008239">
    <property type="term" value="F:dipeptidyl-peptidase activity"/>
    <property type="evidence" value="ECO:0007669"/>
    <property type="project" value="InterPro"/>
</dbReference>
<dbReference type="InterPro" id="IPR000383">
    <property type="entry name" value="Xaa-Pro-like_dom"/>
</dbReference>
<evidence type="ECO:0000313" key="4">
    <source>
        <dbReference type="Proteomes" id="UP000510844"/>
    </source>
</evidence>
<evidence type="ECO:0000256" key="1">
    <source>
        <dbReference type="ARBA" id="ARBA00022801"/>
    </source>
</evidence>
<dbReference type="EMBL" id="CP059322">
    <property type="protein sequence ID" value="QLQ35340.1"/>
    <property type="molecule type" value="Genomic_DNA"/>
</dbReference>
<dbReference type="Gene3D" id="2.60.120.260">
    <property type="entry name" value="Galactose-binding domain-like"/>
    <property type="match status" value="1"/>
</dbReference>
<evidence type="ECO:0000313" key="3">
    <source>
        <dbReference type="EMBL" id="QLQ35340.1"/>
    </source>
</evidence>
<protein>
    <submittedName>
        <fullName evidence="3">CocE/NonD family hydrolase</fullName>
    </submittedName>
</protein>